<proteinExistence type="predicted"/>
<keyword evidence="4" id="KW-1185">Reference proteome</keyword>
<dbReference type="Proteomes" id="UP000501802">
    <property type="component" value="Chromosome"/>
</dbReference>
<keyword evidence="2" id="KW-0732">Signal</keyword>
<evidence type="ECO:0000256" key="1">
    <source>
        <dbReference type="SAM" id="MobiDB-lite"/>
    </source>
</evidence>
<reference evidence="3 4" key="1">
    <citation type="submission" date="2020-03" db="EMBL/GenBank/DDBJ databases">
        <authorList>
            <person name="Kim M.K."/>
        </authorList>
    </citation>
    <scope>NUCLEOTIDE SEQUENCE [LARGE SCALE GENOMIC DNA]</scope>
    <source>
        <strain evidence="3 4">BT328</strain>
    </source>
</reference>
<name>A0A6G9AYG7_9BACT</name>
<protein>
    <submittedName>
        <fullName evidence="3">Uncharacterized protein</fullName>
    </submittedName>
</protein>
<dbReference type="RefSeq" id="WP_167218285.1">
    <property type="nucleotide sequence ID" value="NZ_CP050063.1"/>
</dbReference>
<evidence type="ECO:0000256" key="2">
    <source>
        <dbReference type="SAM" id="SignalP"/>
    </source>
</evidence>
<feature type="region of interest" description="Disordered" evidence="1">
    <location>
        <begin position="17"/>
        <end position="124"/>
    </location>
</feature>
<feature type="chain" id="PRO_5026142720" evidence="2">
    <location>
        <begin position="20"/>
        <end position="124"/>
    </location>
</feature>
<feature type="signal peptide" evidence="2">
    <location>
        <begin position="1"/>
        <end position="19"/>
    </location>
</feature>
<accession>A0A6G9AYG7</accession>
<evidence type="ECO:0000313" key="3">
    <source>
        <dbReference type="EMBL" id="QIP17434.1"/>
    </source>
</evidence>
<dbReference type="AlphaFoldDB" id="A0A6G9AYG7"/>
<feature type="compositionally biased region" description="Low complexity" evidence="1">
    <location>
        <begin position="17"/>
        <end position="62"/>
    </location>
</feature>
<dbReference type="KEGG" id="spib:G8759_34735"/>
<dbReference type="EMBL" id="CP050063">
    <property type="protein sequence ID" value="QIP17434.1"/>
    <property type="molecule type" value="Genomic_DNA"/>
</dbReference>
<organism evidence="3 4">
    <name type="scientific">Spirosoma aureum</name>
    <dbReference type="NCBI Taxonomy" id="2692134"/>
    <lineage>
        <taxon>Bacteria</taxon>
        <taxon>Pseudomonadati</taxon>
        <taxon>Bacteroidota</taxon>
        <taxon>Cytophagia</taxon>
        <taxon>Cytophagales</taxon>
        <taxon>Cytophagaceae</taxon>
        <taxon>Spirosoma</taxon>
    </lineage>
</organism>
<sequence>MIKLMIGAILITATTLAQTAPQAAKSSSTKSVSASTATRPSKQTATSAKSTTKSNSTSTAADASRRSSKPIPKPSLSDNLESKDNAIPSYKKAKQAGEHKVKPKFSPRRTASGARPDTMNRRKQ</sequence>
<evidence type="ECO:0000313" key="4">
    <source>
        <dbReference type="Proteomes" id="UP000501802"/>
    </source>
</evidence>
<gene>
    <name evidence="3" type="ORF">G8759_34735</name>
</gene>